<evidence type="ECO:0000256" key="1">
    <source>
        <dbReference type="ARBA" id="ARBA00022450"/>
    </source>
</evidence>
<dbReference type="Proteomes" id="UP000294847">
    <property type="component" value="Chromosome 5"/>
</dbReference>
<name>A0A4P7NJZ7_PYROR</name>
<dbReference type="Gene3D" id="3.40.366.10">
    <property type="entry name" value="Malonyl-Coenzyme A Acyl Carrier Protein, domain 2"/>
    <property type="match status" value="1"/>
</dbReference>
<dbReference type="Gene3D" id="3.40.50.150">
    <property type="entry name" value="Vaccinia Virus protein VP39"/>
    <property type="match status" value="1"/>
</dbReference>
<dbReference type="InterPro" id="IPR016039">
    <property type="entry name" value="Thiolase-like"/>
</dbReference>
<evidence type="ECO:0000256" key="6">
    <source>
        <dbReference type="ARBA" id="ARBA00023268"/>
    </source>
</evidence>
<dbReference type="InterPro" id="IPR036736">
    <property type="entry name" value="ACP-like_sf"/>
</dbReference>
<dbReference type="Gene3D" id="3.10.129.110">
    <property type="entry name" value="Polyketide synthase dehydratase"/>
    <property type="match status" value="1"/>
</dbReference>
<keyword evidence="3" id="KW-0808">Transferase</keyword>
<dbReference type="InterPro" id="IPR042104">
    <property type="entry name" value="PKS_dehydratase_sf"/>
</dbReference>
<dbReference type="InterPro" id="IPR013217">
    <property type="entry name" value="Methyltransf_12"/>
</dbReference>
<dbReference type="InterPro" id="IPR049551">
    <property type="entry name" value="PKS_DH_C"/>
</dbReference>
<dbReference type="PROSITE" id="PS52004">
    <property type="entry name" value="KS3_2"/>
    <property type="match status" value="1"/>
</dbReference>
<dbReference type="PANTHER" id="PTHR43775">
    <property type="entry name" value="FATTY ACID SYNTHASE"/>
    <property type="match status" value="1"/>
</dbReference>
<dbReference type="InterPro" id="IPR050091">
    <property type="entry name" value="PKS_NRPS_Biosynth_Enz"/>
</dbReference>
<protein>
    <submittedName>
        <fullName evidence="13">Uncharacterized protein</fullName>
    </submittedName>
</protein>
<evidence type="ECO:0000256" key="4">
    <source>
        <dbReference type="ARBA" id="ARBA00022857"/>
    </source>
</evidence>
<dbReference type="InterPro" id="IPR014030">
    <property type="entry name" value="Ketoacyl_synth_N"/>
</dbReference>
<dbReference type="Pfam" id="PF23297">
    <property type="entry name" value="ACP_SdgA_C"/>
    <property type="match status" value="1"/>
</dbReference>
<keyword evidence="5" id="KW-0560">Oxidoreductase</keyword>
<dbReference type="SUPFAM" id="SSF51735">
    <property type="entry name" value="NAD(P)-binding Rossmann-fold domains"/>
    <property type="match status" value="2"/>
</dbReference>
<dbReference type="SMART" id="SM00822">
    <property type="entry name" value="PKS_KR"/>
    <property type="match status" value="1"/>
</dbReference>
<keyword evidence="7" id="KW-0012">Acyltransferase</keyword>
<dbReference type="GO" id="GO:0031177">
    <property type="term" value="F:phosphopantetheine binding"/>
    <property type="evidence" value="ECO:0007669"/>
    <property type="project" value="InterPro"/>
</dbReference>
<feature type="active site" description="Proton donor; for dehydratase activity" evidence="8">
    <location>
        <position position="1396"/>
    </location>
</feature>
<dbReference type="PROSITE" id="PS50075">
    <property type="entry name" value="CARRIER"/>
    <property type="match status" value="1"/>
</dbReference>
<evidence type="ECO:0000313" key="13">
    <source>
        <dbReference type="EMBL" id="QBZ62417.1"/>
    </source>
</evidence>
<feature type="domain" description="PKS/mFAS DH" evidence="12">
    <location>
        <begin position="1169"/>
        <end position="1488"/>
    </location>
</feature>
<dbReference type="InterPro" id="IPR009081">
    <property type="entry name" value="PP-bd_ACP"/>
</dbReference>
<dbReference type="InterPro" id="IPR014031">
    <property type="entry name" value="Ketoacyl_synth_C"/>
</dbReference>
<keyword evidence="4" id="KW-0521">NADP</keyword>
<feature type="compositionally biased region" description="Polar residues" evidence="9">
    <location>
        <begin position="611"/>
        <end position="627"/>
    </location>
</feature>
<dbReference type="InterPro" id="IPR049552">
    <property type="entry name" value="PKS_DH_N"/>
</dbReference>
<dbReference type="SUPFAM" id="SSF55048">
    <property type="entry name" value="Probable ACP-binding domain of malonyl-CoA ACP transacylase"/>
    <property type="match status" value="1"/>
</dbReference>
<evidence type="ECO:0000256" key="9">
    <source>
        <dbReference type="SAM" id="MobiDB-lite"/>
    </source>
</evidence>
<reference evidence="13 14" key="1">
    <citation type="journal article" date="2019" name="Mol. Biol. Evol.">
        <title>Blast fungal genomes show frequent chromosomal changes, gene gains and losses, and effector gene turnover.</title>
        <authorList>
            <person name="Gomez Luciano L.B."/>
            <person name="Jason Tsai I."/>
            <person name="Chuma I."/>
            <person name="Tosa Y."/>
            <person name="Chen Y.H."/>
            <person name="Li J.Y."/>
            <person name="Li M.Y."/>
            <person name="Jade Lu M.Y."/>
            <person name="Nakayashiki H."/>
            <person name="Li W.H."/>
        </authorList>
    </citation>
    <scope>NUCLEOTIDE SEQUENCE [LARGE SCALE GENOMIC DNA]</scope>
    <source>
        <strain evidence="13">MZ5-1-6</strain>
    </source>
</reference>
<dbReference type="InterPro" id="IPR001227">
    <property type="entry name" value="Ac_transferase_dom_sf"/>
</dbReference>
<dbReference type="SMART" id="SM00826">
    <property type="entry name" value="PKS_DH"/>
    <property type="match status" value="1"/>
</dbReference>
<feature type="active site" description="Proton acceptor; for dehydratase activity" evidence="8">
    <location>
        <position position="1201"/>
    </location>
</feature>
<dbReference type="InterPro" id="IPR014043">
    <property type="entry name" value="Acyl_transferase_dom"/>
</dbReference>
<dbReference type="InterPro" id="IPR011032">
    <property type="entry name" value="GroES-like_sf"/>
</dbReference>
<dbReference type="InterPro" id="IPR020806">
    <property type="entry name" value="PKS_PP-bd"/>
</dbReference>
<keyword evidence="1" id="KW-0596">Phosphopantetheine</keyword>
<proteinExistence type="predicted"/>
<evidence type="ECO:0000259" key="10">
    <source>
        <dbReference type="PROSITE" id="PS50075"/>
    </source>
</evidence>
<feature type="region of interest" description="C-terminal hotdog fold" evidence="8">
    <location>
        <begin position="1328"/>
        <end position="1488"/>
    </location>
</feature>
<dbReference type="SMART" id="SM00827">
    <property type="entry name" value="PKS_AT"/>
    <property type="match status" value="1"/>
</dbReference>
<dbReference type="SMART" id="SM00825">
    <property type="entry name" value="PKS_KS"/>
    <property type="match status" value="1"/>
</dbReference>
<dbReference type="SUPFAM" id="SSF53335">
    <property type="entry name" value="S-adenosyl-L-methionine-dependent methyltransferases"/>
    <property type="match status" value="1"/>
</dbReference>
<evidence type="ECO:0000256" key="2">
    <source>
        <dbReference type="ARBA" id="ARBA00022553"/>
    </source>
</evidence>
<evidence type="ECO:0000256" key="8">
    <source>
        <dbReference type="PROSITE-ProRule" id="PRU01363"/>
    </source>
</evidence>
<evidence type="ECO:0000259" key="12">
    <source>
        <dbReference type="PROSITE" id="PS52019"/>
    </source>
</evidence>
<dbReference type="Pfam" id="PF00109">
    <property type="entry name" value="ketoacyl-synt"/>
    <property type="match status" value="1"/>
</dbReference>
<dbReference type="InterPro" id="IPR013968">
    <property type="entry name" value="PKS_KR"/>
</dbReference>
<keyword evidence="6" id="KW-0511">Multifunctional enzyme</keyword>
<dbReference type="Gene3D" id="3.40.47.10">
    <property type="match status" value="1"/>
</dbReference>
<accession>A0A4P7NJZ7</accession>
<dbReference type="InterPro" id="IPR049900">
    <property type="entry name" value="PKS_mFAS_DH"/>
</dbReference>
<dbReference type="PANTHER" id="PTHR43775:SF29">
    <property type="entry name" value="ASPERFURANONE POLYKETIDE SYNTHASE AFOG-RELATED"/>
    <property type="match status" value="1"/>
</dbReference>
<dbReference type="GO" id="GO:0004312">
    <property type="term" value="F:fatty acid synthase activity"/>
    <property type="evidence" value="ECO:0007669"/>
    <property type="project" value="TreeGrafter"/>
</dbReference>
<feature type="region of interest" description="Disordered" evidence="9">
    <location>
        <begin position="563"/>
        <end position="627"/>
    </location>
</feature>
<dbReference type="Pfam" id="PF23114">
    <property type="entry name" value="NAD-bd_HRPKS_sdrA"/>
    <property type="match status" value="1"/>
</dbReference>
<dbReference type="Pfam" id="PF08242">
    <property type="entry name" value="Methyltransf_12"/>
    <property type="match status" value="1"/>
</dbReference>
<dbReference type="InterPro" id="IPR020843">
    <property type="entry name" value="ER"/>
</dbReference>
<dbReference type="Gene3D" id="3.40.50.720">
    <property type="entry name" value="NAD(P)-binding Rossmann-like Domain"/>
    <property type="match status" value="2"/>
</dbReference>
<dbReference type="PROSITE" id="PS00606">
    <property type="entry name" value="KS3_1"/>
    <property type="match status" value="1"/>
</dbReference>
<dbReference type="InterPro" id="IPR029063">
    <property type="entry name" value="SAM-dependent_MTases_sf"/>
</dbReference>
<dbReference type="EMBL" id="CP034208">
    <property type="protein sequence ID" value="QBZ62417.1"/>
    <property type="molecule type" value="Genomic_DNA"/>
</dbReference>
<organism evidence="13 14">
    <name type="scientific">Pyricularia oryzae</name>
    <name type="common">Rice blast fungus</name>
    <name type="synonym">Magnaporthe oryzae</name>
    <dbReference type="NCBI Taxonomy" id="318829"/>
    <lineage>
        <taxon>Eukaryota</taxon>
        <taxon>Fungi</taxon>
        <taxon>Dikarya</taxon>
        <taxon>Ascomycota</taxon>
        <taxon>Pezizomycotina</taxon>
        <taxon>Sordariomycetes</taxon>
        <taxon>Sordariomycetidae</taxon>
        <taxon>Magnaporthales</taxon>
        <taxon>Pyriculariaceae</taxon>
        <taxon>Pyricularia</taxon>
    </lineage>
</organism>
<evidence type="ECO:0000256" key="5">
    <source>
        <dbReference type="ARBA" id="ARBA00023002"/>
    </source>
</evidence>
<dbReference type="SUPFAM" id="SSF52151">
    <property type="entry name" value="FabD/lysophospholipase-like"/>
    <property type="match status" value="1"/>
</dbReference>
<dbReference type="Pfam" id="PF08659">
    <property type="entry name" value="KR"/>
    <property type="match status" value="1"/>
</dbReference>
<dbReference type="Gene3D" id="3.30.70.3290">
    <property type="match status" value="1"/>
</dbReference>
<dbReference type="Pfam" id="PF21089">
    <property type="entry name" value="PKS_DH_N"/>
    <property type="match status" value="1"/>
</dbReference>
<evidence type="ECO:0000313" key="14">
    <source>
        <dbReference type="Proteomes" id="UP000294847"/>
    </source>
</evidence>
<dbReference type="GO" id="GO:0006633">
    <property type="term" value="P:fatty acid biosynthetic process"/>
    <property type="evidence" value="ECO:0007669"/>
    <property type="project" value="InterPro"/>
</dbReference>
<dbReference type="InterPro" id="IPR057326">
    <property type="entry name" value="KR_dom"/>
</dbReference>
<dbReference type="Gene3D" id="1.10.1200.10">
    <property type="entry name" value="ACP-like"/>
    <property type="match status" value="1"/>
</dbReference>
<evidence type="ECO:0000259" key="11">
    <source>
        <dbReference type="PROSITE" id="PS52004"/>
    </source>
</evidence>
<dbReference type="InterPro" id="IPR016036">
    <property type="entry name" value="Malonyl_transacylase_ACP-bd"/>
</dbReference>
<dbReference type="SMART" id="SM00829">
    <property type="entry name" value="PKS_ER"/>
    <property type="match status" value="1"/>
</dbReference>
<dbReference type="GO" id="GO:0004315">
    <property type="term" value="F:3-oxoacyl-[acyl-carrier-protein] synthase activity"/>
    <property type="evidence" value="ECO:0007669"/>
    <property type="project" value="InterPro"/>
</dbReference>
<dbReference type="CDD" id="cd05195">
    <property type="entry name" value="enoyl_red"/>
    <property type="match status" value="1"/>
</dbReference>
<dbReference type="InterPro" id="IPR020841">
    <property type="entry name" value="PKS_Beta-ketoAc_synthase_dom"/>
</dbReference>
<dbReference type="GO" id="GO:0016491">
    <property type="term" value="F:oxidoreductase activity"/>
    <property type="evidence" value="ECO:0007669"/>
    <property type="project" value="UniProtKB-KW"/>
</dbReference>
<dbReference type="CDD" id="cd00833">
    <property type="entry name" value="PKS"/>
    <property type="match status" value="1"/>
</dbReference>
<dbReference type="InterPro" id="IPR018201">
    <property type="entry name" value="Ketoacyl_synth_AS"/>
</dbReference>
<evidence type="ECO:0000256" key="7">
    <source>
        <dbReference type="ARBA" id="ARBA00023315"/>
    </source>
</evidence>
<dbReference type="Pfam" id="PF02801">
    <property type="entry name" value="Ketoacyl-synt_C"/>
    <property type="match status" value="1"/>
</dbReference>
<feature type="region of interest" description="N-terminal hotdog fold" evidence="8">
    <location>
        <begin position="1169"/>
        <end position="1300"/>
    </location>
</feature>
<dbReference type="CDD" id="cd02440">
    <property type="entry name" value="AdoMet_MTases"/>
    <property type="match status" value="1"/>
</dbReference>
<keyword evidence="2" id="KW-0597">Phosphoprotein</keyword>
<dbReference type="InterPro" id="IPR016035">
    <property type="entry name" value="Acyl_Trfase/lysoPLipase"/>
</dbReference>
<sequence>MKAIFNNGSVPVQTFGVELDEYWHPGGSRGPVPFVGTEKLATFPTRFCASDYAGSSHSSPQPTAVGVSRERLHRGRFLGKHGEMPTLPLDSIASCGVHRIPEYRWIGKWAEQVDDGASAVNIRRLFEASSPIIGLDARFPGDGDTAERFYDFLLAGRSARSEIPPERYNADAFWHPDGNRSGATRARAAHFLKGSISAFDAPLFSITPTEAAAMDPQQRGILESVYRALENGKFPLVFVGCMYSDYDRMTVKDLDRPTSYAALGNVYSMLSNRVSWCFDFRGPSITIDTACSSSLVALHQACNSLKLHESSMAVVGGCNLIISPEFALLLDAAGVLGPDGKSYSFDHRGNGYSRGEGFGVVVLKRLPDALRDGDVIRAVIRNSGSNSDGRSPGITQPTKAAQAALIKQVYANAGLDPSVTRFFEAHGTGTAVGDPIEASAIAEVFATHRSHKSPLWVGALKSNIGHLEGAAGVAAVIKGVLTLEDGVIPPNTWFERKNPKILDSWNLQFPTEPVIWPQTGLRRMSINSFGVGGSNAHVVMDDALHFLQSYGLVGNHRTVALPRLPGSSSSRRVVSQADSGVEFTDSDSELKTPDGTHSPDSTAEHSKDMNFDSSCTNTGKLQTTDTNKQPKLSAIACPEVLSSSLSRLAVSDEEGRQSQIFVFSSSDKDGVSRVVNELADYLVKKAKQYKPNMRDQSKFLRDLSYTLACKRTRHAWRSFVVANTPSSLSALLQEKPLATRAASELQLAFVFTGQGAQWPTMGRGLMAYPTFRESLHEAEEYMTQTLRCPWSLTYELCKEAGASRINDAEFSQPVCTALQVALVDLLRTWKVRPHAVVGHSSGEIAAAYAAGQLSRQSSWRIAYYRGKLATKLIRSLRRRENSQDAHVKKTGMVAVGLDKEQTLAAIGRVDSLVGEGSLEIACMNSQESHTVSGDMAKLDALVEVLKSENVFARKLSVGIGYHSRHMLPIADEYVRLIGDIGSDLPPSQGQSLPRYFSSLEGSEITLDRLQSPDYWANNLTSPVRFHEAVELMLRADLGCNSQGESSTVGKKTVTDLLEIGPHAALRGPIRSIVKQVHQTAEWKIGYATVLKRGDGAIENALEAAGSLFCRGFDVDLAAVGSSRQSIALNGDNNVLMLTDLPGYPFNHKKEYWAESRLSRNYRFRSAPRHELLGAPVPDWDKNDAVWRNYIRITENPWVEHHKVSGEILYPAAGMLVMAIEASRQLVDKDQQVAGFRFKDVSFHLALLIPTNDVGVETRFRLRSVSAGKLAGWSEFQLCTSENDDWKEHCRGFVRTEYSQTGSNTESDSSRLVHSQCEQEIVQAKKSCTSRVHADKVYRKLSNIGLDFGTTFRTLKDVKFDGTSRILARAESQVSHIKKSMPAEYLHSHLVHPSMLDAVLQANLIPIALGSSSRDSLVPVFASDFWVSAATKEGVDFHNSAYLISSHAKLTPGTADAEAAFFGIHADTGEPLVTSSGLVFKTIPNTASSGQRNHHRPALNLDWKPDPNYLTEEDALRMFGAPAITQSSDEVSDDIGDCEILCLLYIRRFLASLDDTVVEKLDWHHLRYVSWMRHVVQTTTVKPAIDDISVMEARIAAAGTPEGKLIMAVGRNLANVLVTGDVDPLDVIFGDKVAENVYREGLGSRRCYAQMCAYLDALAHVNPSMKILEVGGGTGGATGSIMETLMANGARRFDHYDFTDISPSFFEHAKEAFKQTAEHMSFRVLNIEKEPTDQGYDGQSYDLVLAANVLHATKSMERTLAHVRKLLKPGGKLTVFELTNPAVLLGGFCFGVLPGWWLSEEADREWGPLMVVDTWRAYLERAGFSGVDAVFDDFPDAAHQTSSILVSTALPVADASKPVTAVDNLTRYCVLMGEQPSVLQRQVADALLPALARTGSVETSTITASAGRDLKGSCCIVLSELDSPTLIDMTTDVFVALQGVLNSCRRIIWLSRSGDDILAAPDRELVTGLARVVRAEREPPFSFVTVSFAEAERSETIVDKTLQVLDRGQETAENSFRVFNGVVHVPRLVEAGYLTDHISVEANPTSTQATTQEVKLGADPRDFVAQIQSTGLLQGAGTADVCIPEDHSRQQPLADDEVEFKVMACGVGAHDVAAEDSAAGESSLSDMGIQMAGFVTRLGSTAASKFSVGDRVTGISLGGVIKTRARTQAGLLAKISDKLAWNQAAQIPMAYFTACAIIQYMGVGDSDDILLVHRAAASAAGLAAIQVARSNGAKIFATVANAQERTALQGVDGLLTDQILDLDQNTTLSTIVKSKTGNRGVSMIIDSLPQSDVDHAASLVDCLAPFGRFVSLGDGPMPGISSRRNICLERFNGAELMALDYEKAQRIFLRAARFIFDEPLAANAQVPVYKFSEVSEAFARLGKGEDAVVLEPHDEDVVKVVTSQQSHTDFTSRFDPGASYMVVGGLGGLGRSVSRWMASKGAKSLVLVSRKGAVTPEAQVLVAELQDLGVKVTTPACDATDKMALRRALDQCVAHMPPIKGVIQCSMVLKDKRFFEMSLEEWNTAIRPKVDVSVNLHDALDTASLDFFIMLSSTVGLTGSVEQANYAAGGTFQDAFARSLAASQTASSGPVAVSLDLPVILDVGFVAEKHELMDQLKAAGWAYMEEEEFHAALGYHCFQRRQLDLPRSVLRAQVAPRLWLAQDTADEGTEPPAWVRDPLFSHLRPQSSETTGNGAAGGEAGKKEMKHTALLAAATSAAEAQAVVLDALLAKLSRVLSVELSDLDPACPLSRYGVDSLVAVSLRAWIGKELGAELSVFEMTDKPSIRALAAAVAGRSRLVSKALS</sequence>
<gene>
    <name evidence="13" type="ORF">PoMZ_11297</name>
</gene>
<dbReference type="SUPFAM" id="SSF53901">
    <property type="entry name" value="Thiolase-like"/>
    <property type="match status" value="1"/>
</dbReference>
<dbReference type="Gene3D" id="3.90.180.10">
    <property type="entry name" value="Medium-chain alcohol dehydrogenases, catalytic domain"/>
    <property type="match status" value="1"/>
</dbReference>
<feature type="domain" description="Ketosynthase family 3 (KS3)" evidence="11">
    <location>
        <begin position="127"/>
        <end position="542"/>
    </location>
</feature>
<dbReference type="Pfam" id="PF00698">
    <property type="entry name" value="Acyl_transf_1"/>
    <property type="match status" value="1"/>
</dbReference>
<dbReference type="SUPFAM" id="SSF47336">
    <property type="entry name" value="ACP-like"/>
    <property type="match status" value="1"/>
</dbReference>
<dbReference type="SUPFAM" id="SSF50129">
    <property type="entry name" value="GroES-like"/>
    <property type="match status" value="1"/>
</dbReference>
<dbReference type="Pfam" id="PF14765">
    <property type="entry name" value="PS-DH"/>
    <property type="match status" value="1"/>
</dbReference>
<feature type="domain" description="Carrier" evidence="10">
    <location>
        <begin position="2718"/>
        <end position="2795"/>
    </location>
</feature>
<dbReference type="SMART" id="SM00823">
    <property type="entry name" value="PKS_PP"/>
    <property type="match status" value="1"/>
</dbReference>
<dbReference type="PROSITE" id="PS52019">
    <property type="entry name" value="PKS_MFAS_DH"/>
    <property type="match status" value="1"/>
</dbReference>
<dbReference type="GO" id="GO:0044550">
    <property type="term" value="P:secondary metabolite biosynthetic process"/>
    <property type="evidence" value="ECO:0007669"/>
    <property type="project" value="TreeGrafter"/>
</dbReference>
<dbReference type="InterPro" id="IPR036291">
    <property type="entry name" value="NAD(P)-bd_dom_sf"/>
</dbReference>
<dbReference type="InterPro" id="IPR056501">
    <property type="entry name" value="NAD-bd_HRPKS_sdrA"/>
</dbReference>
<evidence type="ECO:0000256" key="3">
    <source>
        <dbReference type="ARBA" id="ARBA00022679"/>
    </source>
</evidence>
<dbReference type="CDD" id="cd05274">
    <property type="entry name" value="KR_FAS_SDR_x"/>
    <property type="match status" value="1"/>
</dbReference>
<dbReference type="InterPro" id="IPR020807">
    <property type="entry name" value="PKS_DH"/>
</dbReference>